<evidence type="ECO:0000313" key="2">
    <source>
        <dbReference type="EMBL" id="USI74120.1"/>
    </source>
</evidence>
<keyword evidence="3" id="KW-1185">Reference proteome</keyword>
<feature type="compositionally biased region" description="Basic and acidic residues" evidence="1">
    <location>
        <begin position="175"/>
        <end position="190"/>
    </location>
</feature>
<name>A0ABY4XBN9_9SPHN</name>
<organism evidence="2 3">
    <name type="scientific">Sphingomonas morindae</name>
    <dbReference type="NCBI Taxonomy" id="1541170"/>
    <lineage>
        <taxon>Bacteria</taxon>
        <taxon>Pseudomonadati</taxon>
        <taxon>Pseudomonadota</taxon>
        <taxon>Alphaproteobacteria</taxon>
        <taxon>Sphingomonadales</taxon>
        <taxon>Sphingomonadaceae</taxon>
        <taxon>Sphingomonas</taxon>
    </lineage>
</organism>
<evidence type="ECO:0000256" key="1">
    <source>
        <dbReference type="SAM" id="MobiDB-lite"/>
    </source>
</evidence>
<protein>
    <submittedName>
        <fullName evidence="2">Gamma carbonic anhydrase family protein</fullName>
    </submittedName>
</protein>
<feature type="region of interest" description="Disordered" evidence="1">
    <location>
        <begin position="168"/>
        <end position="190"/>
    </location>
</feature>
<proteinExistence type="predicted"/>
<gene>
    <name evidence="2" type="ORF">LHA26_06570</name>
</gene>
<dbReference type="Pfam" id="PF00132">
    <property type="entry name" value="Hexapep"/>
    <property type="match status" value="1"/>
</dbReference>
<dbReference type="InterPro" id="IPR047324">
    <property type="entry name" value="LbH_gamma_CA-like"/>
</dbReference>
<dbReference type="Proteomes" id="UP001056937">
    <property type="component" value="Chromosome 1"/>
</dbReference>
<dbReference type="PANTHER" id="PTHR13061">
    <property type="entry name" value="DYNACTIN SUBUNIT P25"/>
    <property type="match status" value="1"/>
</dbReference>
<dbReference type="EMBL" id="CP084930">
    <property type="protein sequence ID" value="USI74120.1"/>
    <property type="molecule type" value="Genomic_DNA"/>
</dbReference>
<dbReference type="PANTHER" id="PTHR13061:SF29">
    <property type="entry name" value="GAMMA CARBONIC ANHYDRASE-LIKE 1, MITOCHONDRIAL-RELATED"/>
    <property type="match status" value="1"/>
</dbReference>
<evidence type="ECO:0000313" key="3">
    <source>
        <dbReference type="Proteomes" id="UP001056937"/>
    </source>
</evidence>
<dbReference type="InterPro" id="IPR050484">
    <property type="entry name" value="Transf_Hexapept/Carb_Anhydrase"/>
</dbReference>
<dbReference type="Gene3D" id="2.160.10.10">
    <property type="entry name" value="Hexapeptide repeat proteins"/>
    <property type="match status" value="1"/>
</dbReference>
<dbReference type="CDD" id="cd04645">
    <property type="entry name" value="LbH_gamma_CA_like"/>
    <property type="match status" value="1"/>
</dbReference>
<dbReference type="RefSeq" id="WP_252167926.1">
    <property type="nucleotide sequence ID" value="NZ_CP084930.1"/>
</dbReference>
<reference evidence="2" key="1">
    <citation type="journal article" date="2022" name="Toxins">
        <title>Genomic Analysis of Sphingopyxis sp. USTB-05 for Biodegrading Cyanobacterial Hepatotoxins.</title>
        <authorList>
            <person name="Liu C."/>
            <person name="Xu Q."/>
            <person name="Zhao Z."/>
            <person name="Zhang H."/>
            <person name="Liu X."/>
            <person name="Yin C."/>
            <person name="Liu Y."/>
            <person name="Yan H."/>
        </authorList>
    </citation>
    <scope>NUCLEOTIDE SEQUENCE</scope>
    <source>
        <strain evidence="2">NBD5</strain>
    </source>
</reference>
<sequence>MTLFALDGIAPRLPACGSAWIAPNATLIGDVRIAPGVSIWFGAVIRADNGAIEIGADTNVQDGALLHSDPDAPLRIGAGVTIGHGAIIHGCRIEDGALIGMGATLLNRARIGARALVGAGALVPEGRAFPPETLILGAPARAVRPLDPEALAGLARSARTYADKARRYAAGLRPAEPRRSEDAPRPEGLA</sequence>
<dbReference type="InterPro" id="IPR001451">
    <property type="entry name" value="Hexapep"/>
</dbReference>
<accession>A0ABY4XBN9</accession>
<dbReference type="InterPro" id="IPR011004">
    <property type="entry name" value="Trimer_LpxA-like_sf"/>
</dbReference>
<dbReference type="SUPFAM" id="SSF51161">
    <property type="entry name" value="Trimeric LpxA-like enzymes"/>
    <property type="match status" value="1"/>
</dbReference>